<dbReference type="PANTHER" id="PTHR30469:SF15">
    <property type="entry name" value="HLYD FAMILY OF SECRETION PROTEINS"/>
    <property type="match status" value="1"/>
</dbReference>
<gene>
    <name evidence="5" type="ORF">DFR30_0464</name>
</gene>
<dbReference type="Proteomes" id="UP000295707">
    <property type="component" value="Unassembled WGS sequence"/>
</dbReference>
<dbReference type="AlphaFoldDB" id="A0A4R1HJ49"/>
<keyword evidence="3" id="KW-0732">Signal</keyword>
<comment type="similarity">
    <text evidence="1">Belongs to the membrane fusion protein (MFP) (TC 8.A.1) family.</text>
</comment>
<name>A0A4R1HJ49_9GAMM</name>
<dbReference type="Gene3D" id="2.40.30.170">
    <property type="match status" value="1"/>
</dbReference>
<sequence length="360" mass="39209">MRTMTGSARAVYAAVLAFTMLWSQGAGSVQQARSMEKPVIVAEAAMRMLAPVDYYTGTVISREQARLAAEVSGRLLWVAEVGASIDEGGVVARIDDVLLREEHAEREADVARIKARLGFLKLEAARLQKLARSNNAAQSQLEQVESDRLGARSELKAAQARERRSAALLERTRLRAPFTGIVTERLLNAGEWADEGAAVVAMTDPLNLEIQGWVSVSALPFLEPGASVSFEREGKVYRGQVRARVPVGDTRSRLYELRVSLPDGEWKVGESVRIAVPAAIPRKVLSIPRDALVLRRSAISVFVVDDESIAHRVPVIPGIASGPWIEVKGELHPGDRVVTRGGERLRDGQKVKVQGKGSTQ</sequence>
<keyword evidence="2" id="KW-0175">Coiled coil</keyword>
<evidence type="ECO:0000259" key="4">
    <source>
        <dbReference type="Pfam" id="PF25989"/>
    </source>
</evidence>
<dbReference type="InterPro" id="IPR006143">
    <property type="entry name" value="RND_pump_MFP"/>
</dbReference>
<feature type="domain" description="YknX-like C-terminal permuted SH3-like" evidence="4">
    <location>
        <begin position="284"/>
        <end position="353"/>
    </location>
</feature>
<organism evidence="5 6">
    <name type="scientific">Thiogranum longum</name>
    <dbReference type="NCBI Taxonomy" id="1537524"/>
    <lineage>
        <taxon>Bacteria</taxon>
        <taxon>Pseudomonadati</taxon>
        <taxon>Pseudomonadota</taxon>
        <taxon>Gammaproteobacteria</taxon>
        <taxon>Chromatiales</taxon>
        <taxon>Ectothiorhodospiraceae</taxon>
        <taxon>Thiogranum</taxon>
    </lineage>
</organism>
<dbReference type="Gene3D" id="2.40.50.100">
    <property type="match status" value="1"/>
</dbReference>
<dbReference type="Gene3D" id="1.10.287.470">
    <property type="entry name" value="Helix hairpin bin"/>
    <property type="match status" value="1"/>
</dbReference>
<feature type="signal peptide" evidence="3">
    <location>
        <begin position="1"/>
        <end position="28"/>
    </location>
</feature>
<keyword evidence="6" id="KW-1185">Reference proteome</keyword>
<evidence type="ECO:0000313" key="5">
    <source>
        <dbReference type="EMBL" id="TCK17242.1"/>
    </source>
</evidence>
<feature type="chain" id="PRO_5020539895" evidence="3">
    <location>
        <begin position="29"/>
        <end position="360"/>
    </location>
</feature>
<dbReference type="PANTHER" id="PTHR30469">
    <property type="entry name" value="MULTIDRUG RESISTANCE PROTEIN MDTA"/>
    <property type="match status" value="1"/>
</dbReference>
<evidence type="ECO:0000256" key="3">
    <source>
        <dbReference type="SAM" id="SignalP"/>
    </source>
</evidence>
<feature type="coiled-coil region" evidence="2">
    <location>
        <begin position="127"/>
        <end position="161"/>
    </location>
</feature>
<evidence type="ECO:0000256" key="2">
    <source>
        <dbReference type="SAM" id="Coils"/>
    </source>
</evidence>
<dbReference type="GO" id="GO:1990281">
    <property type="term" value="C:efflux pump complex"/>
    <property type="evidence" value="ECO:0007669"/>
    <property type="project" value="TreeGrafter"/>
</dbReference>
<protein>
    <submittedName>
        <fullName evidence="5">RND family efflux transporter MFP subunit</fullName>
    </submittedName>
</protein>
<accession>A0A4R1HJ49</accession>
<reference evidence="5 6" key="1">
    <citation type="submission" date="2019-03" db="EMBL/GenBank/DDBJ databases">
        <title>Genomic Encyclopedia of Type Strains, Phase IV (KMG-IV): sequencing the most valuable type-strain genomes for metagenomic binning, comparative biology and taxonomic classification.</title>
        <authorList>
            <person name="Goeker M."/>
        </authorList>
    </citation>
    <scope>NUCLEOTIDE SEQUENCE [LARGE SCALE GENOMIC DNA]</scope>
    <source>
        <strain evidence="5 6">DSM 19610</strain>
    </source>
</reference>
<dbReference type="Pfam" id="PF25989">
    <property type="entry name" value="YknX_C"/>
    <property type="match status" value="1"/>
</dbReference>
<dbReference type="RefSeq" id="WP_132971130.1">
    <property type="nucleotide sequence ID" value="NZ_SMFX01000001.1"/>
</dbReference>
<dbReference type="Gene3D" id="2.40.420.20">
    <property type="match status" value="1"/>
</dbReference>
<dbReference type="OrthoDB" id="5730196at2"/>
<comment type="caution">
    <text evidence="5">The sequence shown here is derived from an EMBL/GenBank/DDBJ whole genome shotgun (WGS) entry which is preliminary data.</text>
</comment>
<evidence type="ECO:0000313" key="6">
    <source>
        <dbReference type="Proteomes" id="UP000295707"/>
    </source>
</evidence>
<dbReference type="EMBL" id="SMFX01000001">
    <property type="protein sequence ID" value="TCK17242.1"/>
    <property type="molecule type" value="Genomic_DNA"/>
</dbReference>
<dbReference type="NCBIfam" id="TIGR01730">
    <property type="entry name" value="RND_mfp"/>
    <property type="match status" value="1"/>
</dbReference>
<proteinExistence type="inferred from homology"/>
<dbReference type="GO" id="GO:0015562">
    <property type="term" value="F:efflux transmembrane transporter activity"/>
    <property type="evidence" value="ECO:0007669"/>
    <property type="project" value="TreeGrafter"/>
</dbReference>
<evidence type="ECO:0000256" key="1">
    <source>
        <dbReference type="ARBA" id="ARBA00009477"/>
    </source>
</evidence>
<dbReference type="InterPro" id="IPR058637">
    <property type="entry name" value="YknX-like_C"/>
</dbReference>
<dbReference type="SUPFAM" id="SSF111369">
    <property type="entry name" value="HlyD-like secretion proteins"/>
    <property type="match status" value="1"/>
</dbReference>